<dbReference type="EMBL" id="JANAKD010001360">
    <property type="protein sequence ID" value="KAJ3480275.1"/>
    <property type="molecule type" value="Genomic_DNA"/>
</dbReference>
<proteinExistence type="predicted"/>
<organism evidence="1 2">
    <name type="scientific">Lecanicillium saksenae</name>
    <dbReference type="NCBI Taxonomy" id="468837"/>
    <lineage>
        <taxon>Eukaryota</taxon>
        <taxon>Fungi</taxon>
        <taxon>Dikarya</taxon>
        <taxon>Ascomycota</taxon>
        <taxon>Pezizomycotina</taxon>
        <taxon>Sordariomycetes</taxon>
        <taxon>Hypocreomycetidae</taxon>
        <taxon>Hypocreales</taxon>
        <taxon>Cordycipitaceae</taxon>
        <taxon>Lecanicillium</taxon>
    </lineage>
</organism>
<gene>
    <name evidence="1" type="ORF">NLG97_g8112</name>
</gene>
<accession>A0ACC1QJY1</accession>
<evidence type="ECO:0000313" key="2">
    <source>
        <dbReference type="Proteomes" id="UP001148737"/>
    </source>
</evidence>
<evidence type="ECO:0000313" key="1">
    <source>
        <dbReference type="EMBL" id="KAJ3480275.1"/>
    </source>
</evidence>
<sequence length="325" mass="36390">MHHGQANCCSESDRQALKEYLASGPERSVEDIKSFIATNFETDISNNWTFPILMQSIYYDKAADAYEASGATIPRFPGFGLSLNCKTDLGAAVFPRLAFRRDGETNWKANTLLHREVCMLRVLEELTNKPEWWLKVKDDEIAAKWKTEVLQMDWKTLVGLWAVFTEPMADAVIAELRAKADLYQETGLIPVMDYSACAIKSDKLMSSELVDRLKAALAPFEDVPDEAKDWHPGSDGKVLDLVHPSLWPLIYGRSRVLPDKTIGVTDCLKYAGTGYTLPTIDAGKLIKDGSRSTRADDRLELSTRYQWLPSTSTMSILSKTPASIQ</sequence>
<dbReference type="Proteomes" id="UP001148737">
    <property type="component" value="Unassembled WGS sequence"/>
</dbReference>
<reference evidence="1" key="1">
    <citation type="submission" date="2022-07" db="EMBL/GenBank/DDBJ databases">
        <title>Genome Sequence of Lecanicillium saksenae.</title>
        <authorList>
            <person name="Buettner E."/>
        </authorList>
    </citation>
    <scope>NUCLEOTIDE SEQUENCE</scope>
    <source>
        <strain evidence="1">VT-O1</strain>
    </source>
</reference>
<protein>
    <submittedName>
        <fullName evidence="1">Uncharacterized protein</fullName>
    </submittedName>
</protein>
<comment type="caution">
    <text evidence="1">The sequence shown here is derived from an EMBL/GenBank/DDBJ whole genome shotgun (WGS) entry which is preliminary data.</text>
</comment>
<name>A0ACC1QJY1_9HYPO</name>
<keyword evidence="2" id="KW-1185">Reference proteome</keyword>